<reference evidence="4" key="2">
    <citation type="submission" date="2023-11" db="EMBL/GenBank/DDBJ databases">
        <title>MicrobeMod: A computational toolkit for identifying prokaryotic methylation and restriction-modification with nanopore sequencing.</title>
        <authorList>
            <person name="Crits-Christoph A."/>
            <person name="Kang S.C."/>
            <person name="Lee H."/>
            <person name="Ostrov N."/>
        </authorList>
    </citation>
    <scope>NUCLEOTIDE SEQUENCE</scope>
    <source>
        <strain evidence="4">ATCC 51242</strain>
    </source>
</reference>
<geneLocation type="plasmid" evidence="3">
    <name>1</name>
</geneLocation>
<dbReference type="PATRIC" id="fig|42256.3.peg.2871"/>
<proteinExistence type="predicted"/>
<gene>
    <name evidence="3" type="ORF">RradSPS_2818</name>
    <name evidence="4" type="ORF">SIL72_15210</name>
</gene>
<dbReference type="HOGENOM" id="CLU_125259_0_0_11"/>
<dbReference type="InterPro" id="IPR028979">
    <property type="entry name" value="Ser_kin/Pase_Hpr-like_N_sf"/>
</dbReference>
<dbReference type="RefSeq" id="WP_041338554.1">
    <property type="nucleotide sequence ID" value="NZ_CP007515.1"/>
</dbReference>
<keyword evidence="3" id="KW-0614">Plasmid</keyword>
<dbReference type="Proteomes" id="UP000025229">
    <property type="component" value="Plasmid 1"/>
</dbReference>
<sequence length="164" mass="17952">MSILVSELLNIPNLRTRVFAGERGLDRQVSWAHVCELPDPTEYLGAGELLMTVGYTIPEGPVAQGSYVHRLAEAGLSGLLIAENMHAPELTPELKSVADRRALPVLLTAYDVPFTGISRAVAEANRTTEHARLLQTVRVYEAARGGRGRHRGRAGCATRRRSRL</sequence>
<feature type="domain" description="Purine catabolism PurC-like" evidence="2">
    <location>
        <begin position="7"/>
        <end position="123"/>
    </location>
</feature>
<feature type="compositionally biased region" description="Basic residues" evidence="1">
    <location>
        <begin position="146"/>
        <end position="164"/>
    </location>
</feature>
<reference evidence="3 5" key="1">
    <citation type="submission" date="2014-03" db="EMBL/GenBank/DDBJ databases">
        <title>Complete genome sequence of the Radio-Resistant Rubrobacter radiotolerans RSPS-4.</title>
        <authorList>
            <person name="Egas C.C."/>
            <person name="Barroso C.C."/>
            <person name="Froufe H.J.C."/>
            <person name="Pacheco J.J."/>
            <person name="Albuquerque L.L."/>
            <person name="da Costa M.M.S."/>
        </authorList>
    </citation>
    <scope>NUCLEOTIDE SEQUENCE [LARGE SCALE GENOMIC DNA]</scope>
    <source>
        <strain evidence="3 5">RSPS-4</strain>
        <plasmid evidence="3 5">1</plasmid>
    </source>
</reference>
<dbReference type="InterPro" id="IPR012914">
    <property type="entry name" value="PucR_dom"/>
</dbReference>
<organism evidence="3 5">
    <name type="scientific">Rubrobacter radiotolerans</name>
    <name type="common">Arthrobacter radiotolerans</name>
    <dbReference type="NCBI Taxonomy" id="42256"/>
    <lineage>
        <taxon>Bacteria</taxon>
        <taxon>Bacillati</taxon>
        <taxon>Actinomycetota</taxon>
        <taxon>Rubrobacteria</taxon>
        <taxon>Rubrobacterales</taxon>
        <taxon>Rubrobacteraceae</taxon>
        <taxon>Rubrobacter</taxon>
    </lineage>
</organism>
<dbReference type="KEGG" id="rrd:RradSPS_2818"/>
<dbReference type="Pfam" id="PF07905">
    <property type="entry name" value="PucR"/>
    <property type="match status" value="1"/>
</dbReference>
<keyword evidence="5" id="KW-1185">Reference proteome</keyword>
<name>A0A023X7D7_RUBRA</name>
<accession>A0A023X7D7</accession>
<dbReference type="EMBL" id="JAWXXX010000002">
    <property type="protein sequence ID" value="MDX5895375.1"/>
    <property type="molecule type" value="Genomic_DNA"/>
</dbReference>
<evidence type="ECO:0000259" key="2">
    <source>
        <dbReference type="Pfam" id="PF07905"/>
    </source>
</evidence>
<protein>
    <submittedName>
        <fullName evidence="4">PucR family transcriptional regulator ligand-binding domain-containing protein</fullName>
    </submittedName>
    <submittedName>
        <fullName evidence="3">Purine catabolism regulatory protein-like family</fullName>
    </submittedName>
</protein>
<evidence type="ECO:0000313" key="5">
    <source>
        <dbReference type="Proteomes" id="UP000025229"/>
    </source>
</evidence>
<dbReference type="SUPFAM" id="SSF75138">
    <property type="entry name" value="HprK N-terminal domain-like"/>
    <property type="match status" value="1"/>
</dbReference>
<dbReference type="AlphaFoldDB" id="A0A023X7D7"/>
<feature type="region of interest" description="Disordered" evidence="1">
    <location>
        <begin position="145"/>
        <end position="164"/>
    </location>
</feature>
<dbReference type="EMBL" id="CP007515">
    <property type="protein sequence ID" value="AHY48101.1"/>
    <property type="molecule type" value="Genomic_DNA"/>
</dbReference>
<dbReference type="OrthoDB" id="8450798at2"/>
<evidence type="ECO:0000256" key="1">
    <source>
        <dbReference type="SAM" id="MobiDB-lite"/>
    </source>
</evidence>
<evidence type="ECO:0000313" key="4">
    <source>
        <dbReference type="EMBL" id="MDX5895375.1"/>
    </source>
</evidence>
<dbReference type="eggNOG" id="COG2508">
    <property type="taxonomic scope" value="Bacteria"/>
</dbReference>
<evidence type="ECO:0000313" key="3">
    <source>
        <dbReference type="EMBL" id="AHY48101.1"/>
    </source>
</evidence>
<dbReference type="Proteomes" id="UP001281130">
    <property type="component" value="Unassembled WGS sequence"/>
</dbReference>